<evidence type="ECO:0000256" key="1">
    <source>
        <dbReference type="SAM" id="Phobius"/>
    </source>
</evidence>
<protein>
    <submittedName>
        <fullName evidence="2">Uncharacterized protein</fullName>
    </submittedName>
</protein>
<gene>
    <name evidence="2" type="ORF">ACR52_11560</name>
</gene>
<dbReference type="Proteomes" id="UP000037551">
    <property type="component" value="Unassembled WGS sequence"/>
</dbReference>
<dbReference type="OrthoDB" id="7028120at2"/>
<dbReference type="RefSeq" id="WP_048724144.1">
    <property type="nucleotide sequence ID" value="NZ_LFMW01000007.1"/>
</dbReference>
<accession>A0A0J8FXZ6</accession>
<keyword evidence="1" id="KW-1133">Transmembrane helix</keyword>
<dbReference type="AlphaFoldDB" id="A0A0J8FXZ6"/>
<name>A0A0J8FXZ6_9PSED</name>
<evidence type="ECO:0000313" key="3">
    <source>
        <dbReference type="Proteomes" id="UP000037551"/>
    </source>
</evidence>
<evidence type="ECO:0000313" key="2">
    <source>
        <dbReference type="EMBL" id="KMT55202.1"/>
    </source>
</evidence>
<comment type="caution">
    <text evidence="2">The sequence shown here is derived from an EMBL/GenBank/DDBJ whole genome shotgun (WGS) entry which is preliminary data.</text>
</comment>
<proteinExistence type="predicted"/>
<feature type="transmembrane region" description="Helical" evidence="1">
    <location>
        <begin position="61"/>
        <end position="80"/>
    </location>
</feature>
<reference evidence="2 3" key="1">
    <citation type="submission" date="2015-06" db="EMBL/GenBank/DDBJ databases">
        <title>Draft genome sequence of an Antarctic Pseudomonas sp. strain KG01 with full potential for biotechnological applications.</title>
        <authorList>
            <person name="Pavlov M.S."/>
            <person name="Lira F."/>
            <person name="Martinez J.L."/>
            <person name="Marshall S.H."/>
        </authorList>
    </citation>
    <scope>NUCLEOTIDE SEQUENCE [LARGE SCALE GENOMIC DNA]</scope>
    <source>
        <strain evidence="2 3">KG01</strain>
    </source>
</reference>
<sequence length="145" mass="16363">MTAAIGIKGHCAHCDITFELKPWQLNAIAIHEPFDCPYCQRIVQLDCPRQLRQFKSLNRWVLVRPSMVVLTCVALIVALVAEWTGLISVVGQLNVSLVTVLIHFLVLRYARQRQRMTLDLQGVHPTNALPIEQLARIACARLGQQ</sequence>
<organism evidence="2 3">
    <name type="scientific">Pseudomonas fildesensis</name>
    <dbReference type="NCBI Taxonomy" id="1674920"/>
    <lineage>
        <taxon>Bacteria</taxon>
        <taxon>Pseudomonadati</taxon>
        <taxon>Pseudomonadota</taxon>
        <taxon>Gammaproteobacteria</taxon>
        <taxon>Pseudomonadales</taxon>
        <taxon>Pseudomonadaceae</taxon>
        <taxon>Pseudomonas</taxon>
    </lineage>
</organism>
<keyword evidence="1" id="KW-0472">Membrane</keyword>
<keyword evidence="1" id="KW-0812">Transmembrane</keyword>
<dbReference type="EMBL" id="LFMW01000007">
    <property type="protein sequence ID" value="KMT55202.1"/>
    <property type="molecule type" value="Genomic_DNA"/>
</dbReference>
<feature type="transmembrane region" description="Helical" evidence="1">
    <location>
        <begin position="86"/>
        <end position="107"/>
    </location>
</feature>
<keyword evidence="3" id="KW-1185">Reference proteome</keyword>